<dbReference type="EMBL" id="RKMK01000011">
    <property type="protein sequence ID" value="RXG97355.1"/>
    <property type="molecule type" value="Genomic_DNA"/>
</dbReference>
<gene>
    <name evidence="1" type="ORF">EAS61_15280</name>
</gene>
<name>A0A4Q0QRA9_9BRAD</name>
<sequence>MDARCRRGLNAMTTEPRLYDEHKVLERLKLKGYELDGLLNIGIIAPVAGDPSGHPRYCAETVDRLATPQQRVRLSDALWWDFELNRPGYMPNGAPWARAVDLPFYPFDDQEQQSWARRYYKLKKACAPFPYPYPERLARYRSRMEDRATKAFEQKHAIKRPPRTRGIDVSIRSTQVKISRAKLRDLVWSKTMIRAGADLEITETALRNLCKRYMIPMPTRGHFNHKDPKKRPPKPALPLLLRATRCGDD</sequence>
<comment type="caution">
    <text evidence="1">The sequence shown here is derived from an EMBL/GenBank/DDBJ whole genome shotgun (WGS) entry which is preliminary data.</text>
</comment>
<proteinExistence type="predicted"/>
<dbReference type="Proteomes" id="UP000290174">
    <property type="component" value="Unassembled WGS sequence"/>
</dbReference>
<evidence type="ECO:0000313" key="2">
    <source>
        <dbReference type="Proteomes" id="UP000290174"/>
    </source>
</evidence>
<dbReference type="AlphaFoldDB" id="A0A4Q0QRA9"/>
<evidence type="ECO:0000313" key="1">
    <source>
        <dbReference type="EMBL" id="RXG97355.1"/>
    </source>
</evidence>
<organism evidence="1 2">
    <name type="scientific">Bradyrhizobium zhanjiangense</name>
    <dbReference type="NCBI Taxonomy" id="1325107"/>
    <lineage>
        <taxon>Bacteria</taxon>
        <taxon>Pseudomonadati</taxon>
        <taxon>Pseudomonadota</taxon>
        <taxon>Alphaproteobacteria</taxon>
        <taxon>Hyphomicrobiales</taxon>
        <taxon>Nitrobacteraceae</taxon>
        <taxon>Bradyrhizobium</taxon>
    </lineage>
</organism>
<accession>A0A4Q0QRA9</accession>
<protein>
    <submittedName>
        <fullName evidence="1">Uncharacterized protein</fullName>
    </submittedName>
</protein>
<reference evidence="1 2" key="1">
    <citation type="submission" date="2018-11" db="EMBL/GenBank/DDBJ databases">
        <title>Bradyrhizobium sp. nov., isolated from effective nodules of peanut in China.</title>
        <authorList>
            <person name="Li Y."/>
        </authorList>
    </citation>
    <scope>NUCLEOTIDE SEQUENCE [LARGE SCALE GENOMIC DNA]</scope>
    <source>
        <strain evidence="1 2">CCBAU 51770</strain>
    </source>
</reference>